<organism evidence="1 2">
    <name type="scientific">Desulfonema limicola</name>
    <dbReference type="NCBI Taxonomy" id="45656"/>
    <lineage>
        <taxon>Bacteria</taxon>
        <taxon>Pseudomonadati</taxon>
        <taxon>Thermodesulfobacteriota</taxon>
        <taxon>Desulfobacteria</taxon>
        <taxon>Desulfobacterales</taxon>
        <taxon>Desulfococcaceae</taxon>
        <taxon>Desulfonema</taxon>
    </lineage>
</organism>
<dbReference type="InterPro" id="IPR002636">
    <property type="entry name" value="DUF29"/>
</dbReference>
<dbReference type="AlphaFoldDB" id="A0A975GFS6"/>
<dbReference type="KEGG" id="dli:dnl_17550"/>
<dbReference type="Proteomes" id="UP000663720">
    <property type="component" value="Chromosome"/>
</dbReference>
<name>A0A975GFS6_9BACT</name>
<dbReference type="EMBL" id="CP061799">
    <property type="protein sequence ID" value="QTA79484.1"/>
    <property type="molecule type" value="Genomic_DNA"/>
</dbReference>
<evidence type="ECO:0000313" key="2">
    <source>
        <dbReference type="Proteomes" id="UP000663720"/>
    </source>
</evidence>
<dbReference type="Pfam" id="PF01724">
    <property type="entry name" value="DUF29"/>
    <property type="match status" value="1"/>
</dbReference>
<evidence type="ECO:0000313" key="1">
    <source>
        <dbReference type="EMBL" id="QTA79484.1"/>
    </source>
</evidence>
<accession>A0A975GFS6</accession>
<gene>
    <name evidence="1" type="ORF">dnl_17550</name>
</gene>
<keyword evidence="2" id="KW-1185">Reference proteome</keyword>
<reference evidence="1" key="1">
    <citation type="journal article" date="2021" name="Microb. Physiol.">
        <title>Proteogenomic Insights into the Physiology of Marine, Sulfate-Reducing, Filamentous Desulfonema limicola and Desulfonema magnum.</title>
        <authorList>
            <person name="Schnaars V."/>
            <person name="Wohlbrand L."/>
            <person name="Scheve S."/>
            <person name="Hinrichs C."/>
            <person name="Reinhardt R."/>
            <person name="Rabus R."/>
        </authorList>
    </citation>
    <scope>NUCLEOTIDE SEQUENCE</scope>
    <source>
        <strain evidence="1">5ac10</strain>
    </source>
</reference>
<dbReference type="PANTHER" id="PTHR34235:SF4">
    <property type="entry name" value="SLR0291 PROTEIN"/>
    <property type="match status" value="1"/>
</dbReference>
<dbReference type="RefSeq" id="WP_207691234.1">
    <property type="nucleotide sequence ID" value="NZ_CP061799.1"/>
</dbReference>
<dbReference type="Gene3D" id="1.20.1220.20">
    <property type="entry name" value="Uncharcterised protein PF01724"/>
    <property type="match status" value="1"/>
</dbReference>
<dbReference type="PANTHER" id="PTHR34235">
    <property type="entry name" value="SLR1203 PROTEIN-RELATED"/>
    <property type="match status" value="1"/>
</dbReference>
<protein>
    <submittedName>
        <fullName evidence="1">DUF29</fullName>
    </submittedName>
</protein>
<sequence length="141" mass="16205">MNWQELSTTSHYQTALKVENELLSGNIKNAAAGIRALIEALGRSEKRALKSQLIRLMMHVIKWKMQPERRSRSWAASICNAREEISDIQEETPSLSDSVIKNMWDKCFKAAKREAEGEMNKKVLIDDLSWEDVFESGCEFE</sequence>
<proteinExistence type="predicted"/>